<dbReference type="InterPro" id="IPR044644">
    <property type="entry name" value="DinF-like"/>
</dbReference>
<evidence type="ECO:0000256" key="3">
    <source>
        <dbReference type="ARBA" id="ARBA00022692"/>
    </source>
</evidence>
<dbReference type="Proteomes" id="UP000824190">
    <property type="component" value="Unassembled WGS sequence"/>
</dbReference>
<evidence type="ECO:0000313" key="8">
    <source>
        <dbReference type="Proteomes" id="UP000824190"/>
    </source>
</evidence>
<feature type="transmembrane region" description="Helical" evidence="6">
    <location>
        <begin position="347"/>
        <end position="369"/>
    </location>
</feature>
<comment type="caution">
    <text evidence="7">The sequence shown here is derived from an EMBL/GenBank/DDBJ whole genome shotgun (WGS) entry which is preliminary data.</text>
</comment>
<dbReference type="NCBIfam" id="TIGR00797">
    <property type="entry name" value="matE"/>
    <property type="match status" value="1"/>
</dbReference>
<proteinExistence type="inferred from homology"/>
<evidence type="ECO:0000256" key="5">
    <source>
        <dbReference type="ARBA" id="ARBA00023136"/>
    </source>
</evidence>
<feature type="transmembrane region" description="Helical" evidence="6">
    <location>
        <begin position="309"/>
        <end position="335"/>
    </location>
</feature>
<name>A0A9D1UM04_9CORY</name>
<protein>
    <submittedName>
        <fullName evidence="7">MATE family efflux transporter</fullName>
    </submittedName>
</protein>
<dbReference type="CDD" id="cd13136">
    <property type="entry name" value="MATE_DinF_like"/>
    <property type="match status" value="1"/>
</dbReference>
<keyword evidence="4 6" id="KW-1133">Transmembrane helix</keyword>
<dbReference type="GO" id="GO:0005886">
    <property type="term" value="C:plasma membrane"/>
    <property type="evidence" value="ECO:0007669"/>
    <property type="project" value="TreeGrafter"/>
</dbReference>
<feature type="transmembrane region" description="Helical" evidence="6">
    <location>
        <begin position="189"/>
        <end position="210"/>
    </location>
</feature>
<dbReference type="GO" id="GO:0042910">
    <property type="term" value="F:xenobiotic transmembrane transporter activity"/>
    <property type="evidence" value="ECO:0007669"/>
    <property type="project" value="InterPro"/>
</dbReference>
<reference evidence="7" key="2">
    <citation type="submission" date="2021-04" db="EMBL/GenBank/DDBJ databases">
        <authorList>
            <person name="Gilroy R."/>
        </authorList>
    </citation>
    <scope>NUCLEOTIDE SEQUENCE</scope>
    <source>
        <strain evidence="7">CHK32-1732</strain>
    </source>
</reference>
<dbReference type="InterPro" id="IPR002528">
    <property type="entry name" value="MATE_fam"/>
</dbReference>
<reference evidence="7" key="1">
    <citation type="journal article" date="2021" name="PeerJ">
        <title>Extensive microbial diversity within the chicken gut microbiome revealed by metagenomics and culture.</title>
        <authorList>
            <person name="Gilroy R."/>
            <person name="Ravi A."/>
            <person name="Getino M."/>
            <person name="Pursley I."/>
            <person name="Horton D.L."/>
            <person name="Alikhan N.F."/>
            <person name="Baker D."/>
            <person name="Gharbi K."/>
            <person name="Hall N."/>
            <person name="Watson M."/>
            <person name="Adriaenssens E.M."/>
            <person name="Foster-Nyarko E."/>
            <person name="Jarju S."/>
            <person name="Secka A."/>
            <person name="Antonio M."/>
            <person name="Oren A."/>
            <person name="Chaudhuri R.R."/>
            <person name="La Ragione R."/>
            <person name="Hildebrand F."/>
            <person name="Pallen M.J."/>
        </authorList>
    </citation>
    <scope>NUCLEOTIDE SEQUENCE</scope>
    <source>
        <strain evidence="7">CHK32-1732</strain>
    </source>
</reference>
<comment type="similarity">
    <text evidence="2">Belongs to the multi antimicrobial extrusion (MATE) (TC 2.A.66.1) family.</text>
</comment>
<gene>
    <name evidence="7" type="ORF">H9870_14595</name>
</gene>
<evidence type="ECO:0000256" key="2">
    <source>
        <dbReference type="ARBA" id="ARBA00010199"/>
    </source>
</evidence>
<feature type="transmembrane region" description="Helical" evidence="6">
    <location>
        <begin position="127"/>
        <end position="147"/>
    </location>
</feature>
<dbReference type="PANTHER" id="PTHR42893">
    <property type="entry name" value="PROTEIN DETOXIFICATION 44, CHLOROPLASTIC-RELATED"/>
    <property type="match status" value="1"/>
</dbReference>
<evidence type="ECO:0000256" key="6">
    <source>
        <dbReference type="SAM" id="Phobius"/>
    </source>
</evidence>
<evidence type="ECO:0000256" key="1">
    <source>
        <dbReference type="ARBA" id="ARBA00004141"/>
    </source>
</evidence>
<dbReference type="Pfam" id="PF01554">
    <property type="entry name" value="MatE"/>
    <property type="match status" value="2"/>
</dbReference>
<comment type="subcellular location">
    <subcellularLocation>
        <location evidence="1">Membrane</location>
        <topology evidence="1">Multi-pass membrane protein</topology>
    </subcellularLocation>
</comment>
<evidence type="ECO:0000313" key="7">
    <source>
        <dbReference type="EMBL" id="HIW92879.1"/>
    </source>
</evidence>
<feature type="transmembrane region" description="Helical" evidence="6">
    <location>
        <begin position="159"/>
        <end position="177"/>
    </location>
</feature>
<feature type="transmembrane region" description="Helical" evidence="6">
    <location>
        <begin position="40"/>
        <end position="64"/>
    </location>
</feature>
<keyword evidence="3 6" id="KW-0812">Transmembrane</keyword>
<feature type="transmembrane region" description="Helical" evidence="6">
    <location>
        <begin position="236"/>
        <end position="254"/>
    </location>
</feature>
<dbReference type="PANTHER" id="PTHR42893:SF46">
    <property type="entry name" value="PROTEIN DETOXIFICATION 44, CHLOROPLASTIC"/>
    <property type="match status" value="1"/>
</dbReference>
<feature type="transmembrane region" description="Helical" evidence="6">
    <location>
        <begin position="85"/>
        <end position="107"/>
    </location>
</feature>
<keyword evidence="5 6" id="KW-0472">Membrane</keyword>
<dbReference type="EMBL" id="DXGC01000127">
    <property type="protein sequence ID" value="HIW92879.1"/>
    <property type="molecule type" value="Genomic_DNA"/>
</dbReference>
<dbReference type="GO" id="GO:0015297">
    <property type="term" value="F:antiporter activity"/>
    <property type="evidence" value="ECO:0007669"/>
    <property type="project" value="InterPro"/>
</dbReference>
<accession>A0A9D1UM04</accession>
<evidence type="ECO:0000256" key="4">
    <source>
        <dbReference type="ARBA" id="ARBA00022989"/>
    </source>
</evidence>
<sequence>MRADTRTILGLAWPALAVLAATPLYLLWDTAVVGRLGTVELAALAAGATVLAQVTTQLTFLSYGTTARAARRHGAGDTAGAVAEGVQATWVAVAVGAVIAVLVALTAGPVTGWLTGSGAGTEVADEAAQWLRVTSLSVIPALVTMAGNGWLRGIANTRAPLYFTLAGVVPMVITVPWSVDRFGLVGSAYANVLGEVITASCFLVALVVTWRRTGDGRPVRPTWSVIRPQLAMGRDLVLRSLSFQVAFVSAAAVAGRMGDASLAAHQIMLQLWNFLTLVLDSVAIAAKALVGAALGKASASTAWQVGRKVLRFSVGAGVVLAAVLAAGAVLIPGLFTSDEAVLDTIRGPWVVLVVMVVLGGVVFALDGVLLGAGDVAFLRTATIVSVVLGFIPGVWLSLVFDLGLTGLWCGLLAFILLRLAAVTWRYRSGGWVTVDVAE</sequence>
<feature type="transmembrane region" description="Helical" evidence="6">
    <location>
        <begin position="7"/>
        <end position="28"/>
    </location>
</feature>
<feature type="transmembrane region" description="Helical" evidence="6">
    <location>
        <begin position="274"/>
        <end position="297"/>
    </location>
</feature>
<feature type="transmembrane region" description="Helical" evidence="6">
    <location>
        <begin position="376"/>
        <end position="396"/>
    </location>
</feature>
<organism evidence="7 8">
    <name type="scientific">Candidatus Corynebacterium avicola</name>
    <dbReference type="NCBI Taxonomy" id="2838527"/>
    <lineage>
        <taxon>Bacteria</taxon>
        <taxon>Bacillati</taxon>
        <taxon>Actinomycetota</taxon>
        <taxon>Actinomycetes</taxon>
        <taxon>Mycobacteriales</taxon>
        <taxon>Corynebacteriaceae</taxon>
        <taxon>Corynebacterium</taxon>
    </lineage>
</organism>
<feature type="transmembrane region" description="Helical" evidence="6">
    <location>
        <begin position="402"/>
        <end position="421"/>
    </location>
</feature>
<dbReference type="AlphaFoldDB" id="A0A9D1UM04"/>